<comment type="caution">
    <text evidence="2">The sequence shown here is derived from an EMBL/GenBank/DDBJ whole genome shotgun (WGS) entry which is preliminary data.</text>
</comment>
<protein>
    <recommendedName>
        <fullName evidence="1">DUF4246 domain-containing protein</fullName>
    </recommendedName>
</protein>
<dbReference type="InterPro" id="IPR049192">
    <property type="entry name" value="DUF4246_C"/>
</dbReference>
<name>A0A1Y2HED5_9FUNG</name>
<dbReference type="AlphaFoldDB" id="A0A1Y2HED5"/>
<feature type="domain" description="DUF4246" evidence="1">
    <location>
        <begin position="136"/>
        <end position="324"/>
    </location>
</feature>
<organism evidence="2 3">
    <name type="scientific">Catenaria anguillulae PL171</name>
    <dbReference type="NCBI Taxonomy" id="765915"/>
    <lineage>
        <taxon>Eukaryota</taxon>
        <taxon>Fungi</taxon>
        <taxon>Fungi incertae sedis</taxon>
        <taxon>Blastocladiomycota</taxon>
        <taxon>Blastocladiomycetes</taxon>
        <taxon>Blastocladiales</taxon>
        <taxon>Catenariaceae</taxon>
        <taxon>Catenaria</taxon>
    </lineage>
</organism>
<gene>
    <name evidence="2" type="ORF">BCR44DRAFT_1442340</name>
</gene>
<evidence type="ECO:0000313" key="2">
    <source>
        <dbReference type="EMBL" id="ORZ31442.1"/>
    </source>
</evidence>
<dbReference type="PANTHER" id="PTHR33119:SF1">
    <property type="entry name" value="FE2OG DIOXYGENASE DOMAIN-CONTAINING PROTEIN"/>
    <property type="match status" value="1"/>
</dbReference>
<dbReference type="InterPro" id="IPR025340">
    <property type="entry name" value="DUF4246"/>
</dbReference>
<dbReference type="OrthoDB" id="415532at2759"/>
<dbReference type="Pfam" id="PF14033">
    <property type="entry name" value="DUF4246"/>
    <property type="match status" value="1"/>
</dbReference>
<sequence>MAVQQDDFDYLEAWGRRFEYKHDILPLFAIDGGSDVGALGDDDNMDLDTASESEGIMTAAEMLEEIGSMSESESEDPSYVVPEIQVDEQAYLVEDPEYPYEYYSTNALKKFVTAPIGVTGQPEGMAAFEEDGFELYRPKVPRHFVPPAPVDVPTMSPHSQLAGKRLQVIVKLANIHLTPDNPTYPGGSWHVEGMLNESIIATGLYYYAMDNITESRLHFRSFVQPPTVNHGQRDVLVDIYGLSASNLGLALCQGKGYITAHEGRAVVFPNLYQHKVFPFELEDKSRPGYRKILAFFLIDPARSESGDVLSSAMVPPQQADWLAREFVKDERNPVGARLPAELVEMIGDQVAMTMEQAKEIRLELMEERSMSVSTSNELTYGAVYNLCEH</sequence>
<reference evidence="2 3" key="1">
    <citation type="submission" date="2016-07" db="EMBL/GenBank/DDBJ databases">
        <title>Pervasive Adenine N6-methylation of Active Genes in Fungi.</title>
        <authorList>
            <consortium name="DOE Joint Genome Institute"/>
            <person name="Mondo S.J."/>
            <person name="Dannebaum R.O."/>
            <person name="Kuo R.C."/>
            <person name="Labutti K."/>
            <person name="Haridas S."/>
            <person name="Kuo A."/>
            <person name="Salamov A."/>
            <person name="Ahrendt S.R."/>
            <person name="Lipzen A."/>
            <person name="Sullivan W."/>
            <person name="Andreopoulos W.B."/>
            <person name="Clum A."/>
            <person name="Lindquist E."/>
            <person name="Daum C."/>
            <person name="Ramamoorthy G.K."/>
            <person name="Gryganskyi A."/>
            <person name="Culley D."/>
            <person name="Magnuson J.K."/>
            <person name="James T.Y."/>
            <person name="O'Malley M.A."/>
            <person name="Stajich J.E."/>
            <person name="Spatafora J.W."/>
            <person name="Visel A."/>
            <person name="Grigoriev I.V."/>
        </authorList>
    </citation>
    <scope>NUCLEOTIDE SEQUENCE [LARGE SCALE GENOMIC DNA]</scope>
    <source>
        <strain evidence="2 3">PL171</strain>
    </source>
</reference>
<proteinExistence type="predicted"/>
<accession>A0A1Y2HED5</accession>
<keyword evidence="3" id="KW-1185">Reference proteome</keyword>
<evidence type="ECO:0000259" key="1">
    <source>
        <dbReference type="Pfam" id="PF14033"/>
    </source>
</evidence>
<dbReference type="STRING" id="765915.A0A1Y2HED5"/>
<evidence type="ECO:0000313" key="3">
    <source>
        <dbReference type="Proteomes" id="UP000193411"/>
    </source>
</evidence>
<dbReference type="Proteomes" id="UP000193411">
    <property type="component" value="Unassembled WGS sequence"/>
</dbReference>
<dbReference type="PANTHER" id="PTHR33119">
    <property type="entry name" value="IFI3P"/>
    <property type="match status" value="1"/>
</dbReference>
<dbReference type="EMBL" id="MCFL01000060">
    <property type="protein sequence ID" value="ORZ31442.1"/>
    <property type="molecule type" value="Genomic_DNA"/>
</dbReference>